<dbReference type="InterPro" id="IPR026442">
    <property type="entry name" value="IPTL_CTERM"/>
</dbReference>
<reference evidence="6 7" key="1">
    <citation type="submission" date="2016-10" db="EMBL/GenBank/DDBJ databases">
        <authorList>
            <person name="de Groot N.N."/>
        </authorList>
    </citation>
    <scope>NUCLEOTIDE SEQUENCE [LARGE SCALE GENOMIC DNA]</scope>
    <source>
        <strain evidence="6 7">LMG 24775</strain>
    </source>
</reference>
<dbReference type="Proteomes" id="UP000183417">
    <property type="component" value="Unassembled WGS sequence"/>
</dbReference>
<feature type="domain" description="DUF11" evidence="4">
    <location>
        <begin position="887"/>
        <end position="1010"/>
    </location>
</feature>
<evidence type="ECO:0000256" key="3">
    <source>
        <dbReference type="SAM" id="SignalP"/>
    </source>
</evidence>
<dbReference type="NCBIfam" id="TIGR01451">
    <property type="entry name" value="B_ant_repeat"/>
    <property type="match status" value="5"/>
</dbReference>
<dbReference type="EMBL" id="FNPE01000001">
    <property type="protein sequence ID" value="SDX78639.1"/>
    <property type="molecule type" value="Genomic_DNA"/>
</dbReference>
<dbReference type="InterPro" id="IPR051172">
    <property type="entry name" value="Chlamydia_OmcB"/>
</dbReference>
<evidence type="ECO:0000313" key="7">
    <source>
        <dbReference type="Proteomes" id="UP000183417"/>
    </source>
</evidence>
<keyword evidence="2" id="KW-1133">Transmembrane helix</keyword>
<feature type="transmembrane region" description="Helical" evidence="2">
    <location>
        <begin position="1179"/>
        <end position="1196"/>
    </location>
</feature>
<name>A0A1H3EL08_9BURK</name>
<dbReference type="NCBIfam" id="TIGR04174">
    <property type="entry name" value="IPTL_CTERM"/>
    <property type="match status" value="1"/>
</dbReference>
<evidence type="ECO:0000259" key="5">
    <source>
        <dbReference type="Pfam" id="PF18203"/>
    </source>
</evidence>
<dbReference type="GeneID" id="94695037"/>
<dbReference type="Gene3D" id="2.60.40.10">
    <property type="entry name" value="Immunoglobulins"/>
    <property type="match status" value="2"/>
</dbReference>
<feature type="domain" description="DUF11" evidence="4">
    <location>
        <begin position="752"/>
        <end position="878"/>
    </location>
</feature>
<proteinExistence type="predicted"/>
<feature type="region of interest" description="Disordered" evidence="1">
    <location>
        <begin position="1027"/>
        <end position="1056"/>
    </location>
</feature>
<accession>A0A1H3EL08</accession>
<sequence length="1202" mass="122192">MAFTRKGWLARALLSGGLLATAAAVAAPADTDILVNQDGLYDGQDASAGPAGGTFTYVAKVRHNNIGPDAVGVTLTEVLPVGAVFQSYSSSPGGITCTAPAAGTVLTAGNNTLVCNIGNLAPADGFKSVGFEVILPTVGTNWRAVASARMASPDYDNDQNNTQLDRNFTTTEAADLAIAIAAPASVANGGAFQYVIDVQNKGPSEVPAGGRTVVRFPVPNGAVVTGVPSGSGWSCTPASGYPLISGELSCTRGGPVLPGAVLPAITVPAIANMSGTIAGAASVKGYKDASTEMPDGQSGNNTASAAVVSSGSEFVDVSLRKQVAPTVLDALQATEVTYTLQPRREGGSLVPRDLTVTDTLPAGVTFTGFDGSTAPWLCGHNSGTVTCTHAGEYPVAGYANMQAIRFKAVVAAGGTPGTQLVNQGVIGVAPGLNEPNTTNNTASAAVDFSNDARLRLAKAGPGRPVLAGQEFEYTITVTNTGPMPVLPNQQITVTDNPADGRMAIVSMSGAGTGAGEWTCTTPSCTSTAGLAVGASRQIKVRAKVTLASGHLDFTNNASAGVIGRDNASATTSATVTVSADKVDVGIVKSVVSPVPPAAIKSGEEVTYQLVVKNHSASTTVTNVRVRDALQSLVKQTDGVRIVGGNPVDEAGNPVPYTYPGGGFVSSRIVSGANASCGTPSGGVNSETRDLTCDISSMAPEAEVVIEVKIRPKRATTGTYANAASAQSLEIHDADPGNDSSTASITVQAIAEIAAQKQVSPKVAAAGEPLTYTVTVPNYGPSSAANVTLKDVLPADAIFIGTPTVSGGGTCTPAATDGVQGGTLECAWANPLPTGAQYTVTYKMRSRGDLAADTEILNTVAVDTATEELTKANNQAEAKARLKRAELDVNISMRHTADGLVLGEDTEYTITVTNSGPSYATQVVVTDKFPASGSTATFSYQNGLALAGIPGASASWCGVQPALNATSGPLQCTIPSLAPGQSMTIKFKMRAQTLPDKASGGTIYHEASVKPFETEWLSNGGDVIVNNTTTDRTSTSRQGNAVDLGIGKQGPAGPLDDGDTASYTLTVTNYGRDPQSPAGGSVTDVLPAGLEFVSASAGCSYASGTRTVTCSVPQLAQGGTAVFTLETKLDKPYKGARPLVNSATVSVPGDGNPDNDKSTTTTPLKPGPGGTASIPTLSQWGLMLMSSLLALMALGTMRRRERR</sequence>
<feature type="compositionally biased region" description="Low complexity" evidence="1">
    <location>
        <begin position="1027"/>
        <end position="1036"/>
    </location>
</feature>
<dbReference type="PANTHER" id="PTHR34819">
    <property type="entry name" value="LARGE CYSTEINE-RICH PERIPLASMIC PROTEIN OMCB"/>
    <property type="match status" value="1"/>
</dbReference>
<dbReference type="Pfam" id="PF01345">
    <property type="entry name" value="DUF11"/>
    <property type="match status" value="6"/>
</dbReference>
<dbReference type="Pfam" id="PF18203">
    <property type="entry name" value="IPTL-CTERM"/>
    <property type="match status" value="1"/>
</dbReference>
<feature type="domain" description="DUF11" evidence="4">
    <location>
        <begin position="1042"/>
        <end position="1160"/>
    </location>
</feature>
<dbReference type="RefSeq" id="WP_074920634.1">
    <property type="nucleotide sequence ID" value="NZ_CP141274.1"/>
</dbReference>
<keyword evidence="2" id="KW-0812">Transmembrane</keyword>
<dbReference type="InterPro" id="IPR047589">
    <property type="entry name" value="DUF11_rpt"/>
</dbReference>
<feature type="domain" description="DUF11" evidence="4">
    <location>
        <begin position="316"/>
        <end position="446"/>
    </location>
</feature>
<evidence type="ECO:0000313" key="6">
    <source>
        <dbReference type="EMBL" id="SDX78639.1"/>
    </source>
</evidence>
<dbReference type="InterPro" id="IPR013783">
    <property type="entry name" value="Ig-like_fold"/>
</dbReference>
<organism evidence="6 7">
    <name type="scientific">Delftia lacustris</name>
    <dbReference type="NCBI Taxonomy" id="558537"/>
    <lineage>
        <taxon>Bacteria</taxon>
        <taxon>Pseudomonadati</taxon>
        <taxon>Pseudomonadota</taxon>
        <taxon>Betaproteobacteria</taxon>
        <taxon>Burkholderiales</taxon>
        <taxon>Comamonadaceae</taxon>
        <taxon>Delftia</taxon>
    </lineage>
</organism>
<dbReference type="AlphaFoldDB" id="A0A1H3EL08"/>
<protein>
    <submittedName>
        <fullName evidence="6">IPTL-CTERM protein sorting domain-containing protein</fullName>
    </submittedName>
</protein>
<evidence type="ECO:0000256" key="2">
    <source>
        <dbReference type="SAM" id="Phobius"/>
    </source>
</evidence>
<feature type="region of interest" description="Disordered" evidence="1">
    <location>
        <begin position="1141"/>
        <end position="1171"/>
    </location>
</feature>
<dbReference type="PANTHER" id="PTHR34819:SF5">
    <property type="entry name" value="CONSERVED REPEAT DOMAIN PROTEIN"/>
    <property type="match status" value="1"/>
</dbReference>
<feature type="chain" id="PRO_5010303601" evidence="3">
    <location>
        <begin position="27"/>
        <end position="1202"/>
    </location>
</feature>
<feature type="signal peptide" evidence="3">
    <location>
        <begin position="1"/>
        <end position="26"/>
    </location>
</feature>
<keyword evidence="2" id="KW-0472">Membrane</keyword>
<keyword evidence="3" id="KW-0732">Signal</keyword>
<feature type="domain" description="IPTL-CTERM protein sorting" evidence="5">
    <location>
        <begin position="1171"/>
        <end position="1198"/>
    </location>
</feature>
<feature type="domain" description="DUF11" evidence="4">
    <location>
        <begin position="175"/>
        <end position="307"/>
    </location>
</feature>
<feature type="domain" description="DUF11" evidence="4">
    <location>
        <begin position="462"/>
        <end position="577"/>
    </location>
</feature>
<evidence type="ECO:0000256" key="1">
    <source>
        <dbReference type="SAM" id="MobiDB-lite"/>
    </source>
</evidence>
<evidence type="ECO:0000259" key="4">
    <source>
        <dbReference type="Pfam" id="PF01345"/>
    </source>
</evidence>
<gene>
    <name evidence="6" type="ORF">SAMN05421547_101228</name>
</gene>
<dbReference type="InterPro" id="IPR001434">
    <property type="entry name" value="OmcB-like_DUF11"/>
</dbReference>